<proteinExistence type="inferred from homology"/>
<evidence type="ECO:0000313" key="9">
    <source>
        <dbReference type="EMBL" id="KAJ0407369.1"/>
    </source>
</evidence>
<evidence type="ECO:0000256" key="6">
    <source>
        <dbReference type="ARBA" id="ARBA00023136"/>
    </source>
</evidence>
<dbReference type="GO" id="GO:0016020">
    <property type="term" value="C:membrane"/>
    <property type="evidence" value="ECO:0007669"/>
    <property type="project" value="UniProtKB-SubCell"/>
</dbReference>
<comment type="similarity">
    <text evidence="2">Belongs to the EMP24/GP25L family.</text>
</comment>
<evidence type="ECO:0000256" key="7">
    <source>
        <dbReference type="SAM" id="Phobius"/>
    </source>
</evidence>
<name>A0AAD5M9B6_PYTIN</name>
<reference evidence="9" key="1">
    <citation type="submission" date="2021-12" db="EMBL/GenBank/DDBJ databases">
        <title>Prjna785345.</title>
        <authorList>
            <person name="Rujirawat T."/>
            <person name="Krajaejun T."/>
        </authorList>
    </citation>
    <scope>NUCLEOTIDE SEQUENCE</scope>
    <source>
        <strain evidence="9">Pi057C3</strain>
    </source>
</reference>
<evidence type="ECO:0000313" key="10">
    <source>
        <dbReference type="Proteomes" id="UP001209570"/>
    </source>
</evidence>
<dbReference type="Proteomes" id="UP001209570">
    <property type="component" value="Unassembled WGS sequence"/>
</dbReference>
<evidence type="ECO:0000259" key="8">
    <source>
        <dbReference type="PROSITE" id="PS50866"/>
    </source>
</evidence>
<comment type="subcellular location">
    <subcellularLocation>
        <location evidence="1">Membrane</location>
        <topology evidence="1">Single-pass type I membrane protein</topology>
    </subcellularLocation>
</comment>
<evidence type="ECO:0000256" key="1">
    <source>
        <dbReference type="ARBA" id="ARBA00004479"/>
    </source>
</evidence>
<dbReference type="SMART" id="SM01190">
    <property type="entry name" value="EMP24_GP25L"/>
    <property type="match status" value="1"/>
</dbReference>
<feature type="transmembrane region" description="Helical" evidence="7">
    <location>
        <begin position="83"/>
        <end position="103"/>
    </location>
</feature>
<dbReference type="Pfam" id="PF01105">
    <property type="entry name" value="EMP24_GP25L"/>
    <property type="match status" value="2"/>
</dbReference>
<evidence type="ECO:0000256" key="5">
    <source>
        <dbReference type="ARBA" id="ARBA00022989"/>
    </source>
</evidence>
<evidence type="ECO:0000256" key="4">
    <source>
        <dbReference type="ARBA" id="ARBA00022729"/>
    </source>
</evidence>
<dbReference type="PROSITE" id="PS50866">
    <property type="entry name" value="GOLD"/>
    <property type="match status" value="1"/>
</dbReference>
<comment type="caution">
    <text evidence="9">The sequence shown here is derived from an EMBL/GenBank/DDBJ whole genome shotgun (WGS) entry which is preliminary data.</text>
</comment>
<keyword evidence="10" id="KW-1185">Reference proteome</keyword>
<protein>
    <recommendedName>
        <fullName evidence="8">GOLD domain-containing protein</fullName>
    </recommendedName>
</protein>
<keyword evidence="6 7" id="KW-0472">Membrane</keyword>
<evidence type="ECO:0000256" key="2">
    <source>
        <dbReference type="ARBA" id="ARBA00007104"/>
    </source>
</evidence>
<feature type="transmembrane region" description="Helical" evidence="7">
    <location>
        <begin position="425"/>
        <end position="445"/>
    </location>
</feature>
<keyword evidence="3 7" id="KW-0812">Transmembrane</keyword>
<gene>
    <name evidence="9" type="ORF">P43SY_004797</name>
</gene>
<evidence type="ECO:0000256" key="3">
    <source>
        <dbReference type="ARBA" id="ARBA00022692"/>
    </source>
</evidence>
<dbReference type="InterPro" id="IPR015720">
    <property type="entry name" value="Emp24-like"/>
</dbReference>
<dbReference type="InterPro" id="IPR009038">
    <property type="entry name" value="GOLD_dom"/>
</dbReference>
<feature type="domain" description="GOLD" evidence="8">
    <location>
        <begin position="120"/>
        <end position="239"/>
    </location>
</feature>
<dbReference type="EMBL" id="JAKCXM010000022">
    <property type="protein sequence ID" value="KAJ0407369.1"/>
    <property type="molecule type" value="Genomic_DNA"/>
</dbReference>
<dbReference type="AlphaFoldDB" id="A0AAD5M9B6"/>
<organism evidence="9 10">
    <name type="scientific">Pythium insidiosum</name>
    <name type="common">Pythiosis disease agent</name>
    <dbReference type="NCBI Taxonomy" id="114742"/>
    <lineage>
        <taxon>Eukaryota</taxon>
        <taxon>Sar</taxon>
        <taxon>Stramenopiles</taxon>
        <taxon>Oomycota</taxon>
        <taxon>Peronosporomycetes</taxon>
        <taxon>Pythiales</taxon>
        <taxon>Pythiaceae</taxon>
        <taxon>Pythium</taxon>
    </lineage>
</organism>
<sequence>MDPSSNRNGFTNALETVARENTRVQTRTEQRALSPPTLAIAKLSSTNTPSNHRSGRMIYAPSRDEKADMQTYPLSHSTRSHRALAVTTPVCLALWIALAAVALSSVKGSSFTFSLPSRLEECFIEEVDARTSDNKLLFRFGILEPELYDFMDVTIKSPTWKIVESWNRTQSNHVTAPVRESGLYHLCFKKRAGSSRDFMVYYSFDFISTGSLHVVLYPNLAATVDKATPDSSVYTSMQLMTEKGVSKRVGVIDFSLSGVSSSVLRSNTRVQLLLTVEYVSQTKVDIAIAKYPHKVDYPLSWDSLGNYAKSEYRQYVFDNAVAELGSHLTFDVTEMVDDALNKGKSTITFTIHANEDAQATIMGMSYTTPDYYPQLAIEDMGLDLMREVAYFKEKVFTLRGEIAYIKQKERGSRNAAESTNTRVKWLSLLTNLVLVWIAFGQVLYIRSMLENSY</sequence>
<keyword evidence="5 7" id="KW-1133">Transmembrane helix</keyword>
<keyword evidence="4" id="KW-0732">Signal</keyword>
<accession>A0AAD5M9B6</accession>
<dbReference type="PANTHER" id="PTHR22811">
    <property type="entry name" value="TRANSMEMBRANE EMP24 DOMAIN-CONTAINING PROTEIN"/>
    <property type="match status" value="1"/>
</dbReference>